<reference evidence="2" key="1">
    <citation type="submission" date="2022-05" db="EMBL/GenBank/DDBJ databases">
        <title>The Musa troglodytarum L. genome provides insights into the mechanism of non-climacteric behaviour and enrichment of carotenoids.</title>
        <authorList>
            <person name="Wang J."/>
        </authorList>
    </citation>
    <scope>NUCLEOTIDE SEQUENCE</scope>
    <source>
        <tissue evidence="2">Leaf</tissue>
    </source>
</reference>
<dbReference type="OrthoDB" id="513574at2759"/>
<dbReference type="GO" id="GO:0031969">
    <property type="term" value="C:chloroplast membrane"/>
    <property type="evidence" value="ECO:0007669"/>
    <property type="project" value="TreeGrafter"/>
</dbReference>
<feature type="transmembrane region" description="Helical" evidence="1">
    <location>
        <begin position="161"/>
        <end position="180"/>
    </location>
</feature>
<keyword evidence="1" id="KW-1133">Transmembrane helix</keyword>
<dbReference type="Proteomes" id="UP001055439">
    <property type="component" value="Chromosome 8"/>
</dbReference>
<keyword evidence="1" id="KW-0472">Membrane</keyword>
<evidence type="ECO:0000313" key="3">
    <source>
        <dbReference type="Proteomes" id="UP001055439"/>
    </source>
</evidence>
<name>A0A9E7L2P2_9LILI</name>
<proteinExistence type="predicted"/>
<dbReference type="Pfam" id="PF11833">
    <property type="entry name" value="CPP1-like"/>
    <property type="match status" value="1"/>
</dbReference>
<dbReference type="InterPro" id="IPR021788">
    <property type="entry name" value="CPP1-like"/>
</dbReference>
<accession>A0A9E7L2P2</accession>
<protein>
    <submittedName>
        <fullName evidence="2">Uncharacterized protein</fullName>
    </submittedName>
</protein>
<sequence>MTVERALKLLGVSEGASFDDILRAKNAVLASCKDDMEAASQVEAAYDMLLMQRLSQRRAGKVANGNIRYADIRPIRSPGTGAWPEWLQKTVKNIPVSVESPSTNSLGIQAGVYGALMVLTFVSGSSPASAGPYTGADVPGLILATSFGASLYFLSKKRINLGKAAVITIGGLVVGAAIGSGVEQWLQVDVVPFYGIRSPAVIVTELILFSQFLVSLYLRMNSMNR</sequence>
<gene>
    <name evidence="2" type="ORF">MUK42_32640</name>
</gene>
<dbReference type="EMBL" id="CP097510">
    <property type="protein sequence ID" value="URE38361.1"/>
    <property type="molecule type" value="Genomic_DNA"/>
</dbReference>
<evidence type="ECO:0000313" key="2">
    <source>
        <dbReference type="EMBL" id="URE38361.1"/>
    </source>
</evidence>
<evidence type="ECO:0000256" key="1">
    <source>
        <dbReference type="SAM" id="Phobius"/>
    </source>
</evidence>
<keyword evidence="3" id="KW-1185">Reference proteome</keyword>
<dbReference type="AlphaFoldDB" id="A0A9E7L2P2"/>
<dbReference type="EMBL" id="CP097510">
    <property type="protein sequence ID" value="URE38360.1"/>
    <property type="molecule type" value="Genomic_DNA"/>
</dbReference>
<dbReference type="PANTHER" id="PTHR33372">
    <property type="match status" value="1"/>
</dbReference>
<organism evidence="2 3">
    <name type="scientific">Musa troglodytarum</name>
    <name type="common">fe'i banana</name>
    <dbReference type="NCBI Taxonomy" id="320322"/>
    <lineage>
        <taxon>Eukaryota</taxon>
        <taxon>Viridiplantae</taxon>
        <taxon>Streptophyta</taxon>
        <taxon>Embryophyta</taxon>
        <taxon>Tracheophyta</taxon>
        <taxon>Spermatophyta</taxon>
        <taxon>Magnoliopsida</taxon>
        <taxon>Liliopsida</taxon>
        <taxon>Zingiberales</taxon>
        <taxon>Musaceae</taxon>
        <taxon>Musa</taxon>
    </lineage>
</organism>
<dbReference type="PANTHER" id="PTHR33372:SF10">
    <property type="entry name" value="OS03G0137300 PROTEIN"/>
    <property type="match status" value="1"/>
</dbReference>
<keyword evidence="1" id="KW-0812">Transmembrane</keyword>
<feature type="transmembrane region" description="Helical" evidence="1">
    <location>
        <begin position="200"/>
        <end position="218"/>
    </location>
</feature>